<evidence type="ECO:0000256" key="3">
    <source>
        <dbReference type="ARBA" id="ARBA00006171"/>
    </source>
</evidence>
<gene>
    <name evidence="5" type="ORF">SPIRO4BDMA_70205</name>
</gene>
<dbReference type="InterPro" id="IPR036412">
    <property type="entry name" value="HAD-like_sf"/>
</dbReference>
<dbReference type="EC" id="3.1.3.18" evidence="4"/>
<comment type="catalytic activity">
    <reaction evidence="1">
        <text>2-phosphoglycolate + H2O = glycolate + phosphate</text>
        <dbReference type="Rhea" id="RHEA:14369"/>
        <dbReference type="ChEBI" id="CHEBI:15377"/>
        <dbReference type="ChEBI" id="CHEBI:29805"/>
        <dbReference type="ChEBI" id="CHEBI:43474"/>
        <dbReference type="ChEBI" id="CHEBI:58033"/>
        <dbReference type="EC" id="3.1.3.18"/>
    </reaction>
</comment>
<evidence type="ECO:0000256" key="1">
    <source>
        <dbReference type="ARBA" id="ARBA00000830"/>
    </source>
</evidence>
<protein>
    <recommendedName>
        <fullName evidence="4">phosphoglycolate phosphatase</fullName>
        <ecNumber evidence="4">3.1.3.18</ecNumber>
    </recommendedName>
</protein>
<proteinExistence type="inferred from homology"/>
<dbReference type="EMBL" id="FWDO01000007">
    <property type="protein sequence ID" value="SLM19783.1"/>
    <property type="molecule type" value="Genomic_DNA"/>
</dbReference>
<dbReference type="InterPro" id="IPR041492">
    <property type="entry name" value="HAD_2"/>
</dbReference>
<organism evidence="5">
    <name type="scientific">uncultured spirochete</name>
    <dbReference type="NCBI Taxonomy" id="156406"/>
    <lineage>
        <taxon>Bacteria</taxon>
        <taxon>Pseudomonadati</taxon>
        <taxon>Spirochaetota</taxon>
        <taxon>Spirochaetia</taxon>
        <taxon>Spirochaetales</taxon>
        <taxon>environmental samples</taxon>
    </lineage>
</organism>
<reference evidence="5" key="1">
    <citation type="submission" date="2017-02" db="EMBL/GenBank/DDBJ databases">
        <authorList>
            <person name="Regsiter A."/>
            <person name="William W."/>
        </authorList>
    </citation>
    <scope>NUCLEOTIDE SEQUENCE</scope>
    <source>
        <strain evidence="5">BdmA 4</strain>
    </source>
</reference>
<dbReference type="PANTHER" id="PTHR43434:SF1">
    <property type="entry name" value="PHOSPHOGLYCOLATE PHOSPHATASE"/>
    <property type="match status" value="1"/>
</dbReference>
<dbReference type="SUPFAM" id="SSF56784">
    <property type="entry name" value="HAD-like"/>
    <property type="match status" value="1"/>
</dbReference>
<dbReference type="GO" id="GO:0005829">
    <property type="term" value="C:cytosol"/>
    <property type="evidence" value="ECO:0007669"/>
    <property type="project" value="TreeGrafter"/>
</dbReference>
<dbReference type="Gene3D" id="1.10.150.240">
    <property type="entry name" value="Putative phosphatase, domain 2"/>
    <property type="match status" value="1"/>
</dbReference>
<dbReference type="GO" id="GO:0008967">
    <property type="term" value="F:phosphoglycolate phosphatase activity"/>
    <property type="evidence" value="ECO:0007669"/>
    <property type="project" value="UniProtKB-EC"/>
</dbReference>
<dbReference type="PANTHER" id="PTHR43434">
    <property type="entry name" value="PHOSPHOGLYCOLATE PHOSPHATASE"/>
    <property type="match status" value="1"/>
</dbReference>
<dbReference type="InterPro" id="IPR023214">
    <property type="entry name" value="HAD_sf"/>
</dbReference>
<dbReference type="InterPro" id="IPR050155">
    <property type="entry name" value="HAD-like_hydrolase_sf"/>
</dbReference>
<dbReference type="SFLD" id="SFLDG01129">
    <property type="entry name" value="C1.5:_HAD__Beta-PGM__Phosphata"/>
    <property type="match status" value="1"/>
</dbReference>
<dbReference type="SFLD" id="SFLDS00003">
    <property type="entry name" value="Haloacid_Dehalogenase"/>
    <property type="match status" value="1"/>
</dbReference>
<evidence type="ECO:0000256" key="2">
    <source>
        <dbReference type="ARBA" id="ARBA00004818"/>
    </source>
</evidence>
<dbReference type="GO" id="GO:0006281">
    <property type="term" value="P:DNA repair"/>
    <property type="evidence" value="ECO:0007669"/>
    <property type="project" value="TreeGrafter"/>
</dbReference>
<dbReference type="AlphaFoldDB" id="A0A3P3XUY3"/>
<dbReference type="InterPro" id="IPR006439">
    <property type="entry name" value="HAD-SF_hydro_IA"/>
</dbReference>
<sequence>MTSKVPDLVAFDLDGTLADTIEDIAASVNRVLSQFDLPPHETAAYTQMVGDGFRSLIERALPPEKLNDEALLQQVFECAVHEYAEHSLENTRPFPGAIDMLEILTQKDIRLAVLSNKPDAMSKAIVQSLFGNIPFVAVWGNSPERPRKPNPSALLEICSLAKARPQQSLFIGDSGVDMKTAKAADMIAIGALYGYRSREELEKAGADFLISSPLELLSLIGMA</sequence>
<dbReference type="NCBIfam" id="TIGR01549">
    <property type="entry name" value="HAD-SF-IA-v1"/>
    <property type="match status" value="1"/>
</dbReference>
<evidence type="ECO:0000256" key="4">
    <source>
        <dbReference type="ARBA" id="ARBA00013078"/>
    </source>
</evidence>
<evidence type="ECO:0000313" key="5">
    <source>
        <dbReference type="EMBL" id="SLM19783.1"/>
    </source>
</evidence>
<accession>A0A3P3XUY3</accession>
<comment type="pathway">
    <text evidence="2">Organic acid metabolism; glycolate biosynthesis; glycolate from 2-phosphoglycolate: step 1/1.</text>
</comment>
<keyword evidence="5" id="KW-0378">Hydrolase</keyword>
<name>A0A3P3XUY3_9SPIR</name>
<dbReference type="Pfam" id="PF13419">
    <property type="entry name" value="HAD_2"/>
    <property type="match status" value="1"/>
</dbReference>
<comment type="similarity">
    <text evidence="3">Belongs to the HAD-like hydrolase superfamily. CbbY/CbbZ/Gph/YieH family.</text>
</comment>
<dbReference type="Gene3D" id="3.40.50.1000">
    <property type="entry name" value="HAD superfamily/HAD-like"/>
    <property type="match status" value="1"/>
</dbReference>
<dbReference type="InterPro" id="IPR023198">
    <property type="entry name" value="PGP-like_dom2"/>
</dbReference>